<reference evidence="1 2" key="1">
    <citation type="submission" date="2008-10" db="EMBL/GenBank/DDBJ databases">
        <title>Draft genome sequence of Providencia alcalifaciens (DSM 30120).</title>
        <authorList>
            <person name="Sudarsanam P."/>
            <person name="Ley R."/>
            <person name="Guruge J."/>
            <person name="Turnbaugh P.J."/>
            <person name="Mahowald M."/>
            <person name="Liep D."/>
            <person name="Gordon J."/>
        </authorList>
    </citation>
    <scope>NUCLEOTIDE SEQUENCE [LARGE SCALE GENOMIC DNA]</scope>
    <source>
        <strain evidence="1 2">DSM 30120</strain>
    </source>
</reference>
<comment type="caution">
    <text evidence="1">The sequence shown here is derived from an EMBL/GenBank/DDBJ whole genome shotgun (WGS) entry which is preliminary data.</text>
</comment>
<dbReference type="Proteomes" id="UP000003729">
    <property type="component" value="Unassembled WGS sequence"/>
</dbReference>
<name>B6XF96_9GAMM</name>
<gene>
    <name evidence="1" type="ORF">PROVALCAL_02028</name>
</gene>
<dbReference type="AlphaFoldDB" id="B6XF96"/>
<reference evidence="1 2" key="2">
    <citation type="submission" date="2008-10" db="EMBL/GenBank/DDBJ databases">
        <authorList>
            <person name="Fulton L."/>
            <person name="Clifton S."/>
            <person name="Fulton B."/>
            <person name="Xu J."/>
            <person name="Minx P."/>
            <person name="Pepin K.H."/>
            <person name="Johnson M."/>
            <person name="Bhonagiri V."/>
            <person name="Nash W.E."/>
            <person name="Mardis E.R."/>
            <person name="Wilson R.K."/>
        </authorList>
    </citation>
    <scope>NUCLEOTIDE SEQUENCE [LARGE SCALE GENOMIC DNA]</scope>
    <source>
        <strain evidence="1 2">DSM 30120</strain>
    </source>
</reference>
<dbReference type="RefSeq" id="WP_006658972.1">
    <property type="nucleotide sequence ID" value="NZ_ABXW01000046.1"/>
</dbReference>
<evidence type="ECO:0000313" key="1">
    <source>
        <dbReference type="EMBL" id="EEB46184.1"/>
    </source>
</evidence>
<protein>
    <submittedName>
        <fullName evidence="1">Uncharacterized protein</fullName>
    </submittedName>
</protein>
<proteinExistence type="predicted"/>
<dbReference type="eggNOG" id="ENOG502Z82Y">
    <property type="taxonomic scope" value="Bacteria"/>
</dbReference>
<evidence type="ECO:0000313" key="2">
    <source>
        <dbReference type="Proteomes" id="UP000003729"/>
    </source>
</evidence>
<sequence length="260" mass="28368">MSSAEITGNYLLENEYLIQADYVLDKAVAAFEGAATRFSIDAISDANVRNSYQQNIKRVVSEVKEMVDTKKISVKEASIFCYEMRNKIMAEHRKITSPQGLGIAERHKRKPPSLDDLLNKYAQRKFSTDMKNLTINQKNSIYYEIIESAARDNQKFTTMNKRLNILGKVGIVITATIATYEILDAENKPKEAIKQGMTVGGGVLGGWLAGFAVTPLCGPGAPVCAIAVVLLGGTAGGIAGSVAADSLDDEIEEFTKWAIH</sequence>
<organism evidence="1 2">
    <name type="scientific">Providencia alcalifaciens DSM 30120</name>
    <dbReference type="NCBI Taxonomy" id="520999"/>
    <lineage>
        <taxon>Bacteria</taxon>
        <taxon>Pseudomonadati</taxon>
        <taxon>Pseudomonadota</taxon>
        <taxon>Gammaproteobacteria</taxon>
        <taxon>Enterobacterales</taxon>
        <taxon>Morganellaceae</taxon>
        <taxon>Providencia</taxon>
    </lineage>
</organism>
<dbReference type="GeneID" id="88773992"/>
<accession>B6XF96</accession>
<dbReference type="EMBL" id="ABXW01000046">
    <property type="protein sequence ID" value="EEB46184.1"/>
    <property type="molecule type" value="Genomic_DNA"/>
</dbReference>